<proteinExistence type="predicted"/>
<protein>
    <submittedName>
        <fullName evidence="1">Putative secreted protein</fullName>
    </submittedName>
</protein>
<reference evidence="1" key="1">
    <citation type="submission" date="2018-01" db="EMBL/GenBank/DDBJ databases">
        <title>An insight into the sialome of Amazonian anophelines.</title>
        <authorList>
            <person name="Ribeiro J.M."/>
            <person name="Scarpassa V."/>
            <person name="Calvo E."/>
        </authorList>
    </citation>
    <scope>NUCLEOTIDE SEQUENCE</scope>
    <source>
        <tissue evidence="1">Salivary glands</tissue>
    </source>
</reference>
<dbReference type="EMBL" id="GGFK01014459">
    <property type="protein sequence ID" value="MBW47780.1"/>
    <property type="molecule type" value="Transcribed_RNA"/>
</dbReference>
<sequence length="103" mass="10925">MGLRFPRSVVRVFVPFFFSPSICSLSIDPPPGGAAVGNPRMQTPLAPLRTLPATATMALSCLVLHLLPQCRRSLIWMVPGGGRGRERVLVDGAALGDGGVCLR</sequence>
<dbReference type="AlphaFoldDB" id="A0A2M4B459"/>
<organism evidence="1">
    <name type="scientific">Anopheles triannulatus</name>
    <dbReference type="NCBI Taxonomy" id="58253"/>
    <lineage>
        <taxon>Eukaryota</taxon>
        <taxon>Metazoa</taxon>
        <taxon>Ecdysozoa</taxon>
        <taxon>Arthropoda</taxon>
        <taxon>Hexapoda</taxon>
        <taxon>Insecta</taxon>
        <taxon>Pterygota</taxon>
        <taxon>Neoptera</taxon>
        <taxon>Endopterygota</taxon>
        <taxon>Diptera</taxon>
        <taxon>Nematocera</taxon>
        <taxon>Culicoidea</taxon>
        <taxon>Culicidae</taxon>
        <taxon>Anophelinae</taxon>
        <taxon>Anopheles</taxon>
    </lineage>
</organism>
<accession>A0A2M4B459</accession>
<evidence type="ECO:0000313" key="1">
    <source>
        <dbReference type="EMBL" id="MBW47780.1"/>
    </source>
</evidence>
<name>A0A2M4B459_9DIPT</name>